<evidence type="ECO:0000313" key="2">
    <source>
        <dbReference type="EMBL" id="CAE0402075.1"/>
    </source>
</evidence>
<dbReference type="EMBL" id="HBIM01000424">
    <property type="protein sequence ID" value="CAE0402075.1"/>
    <property type="molecule type" value="Transcribed_RNA"/>
</dbReference>
<feature type="compositionally biased region" description="Basic residues" evidence="1">
    <location>
        <begin position="69"/>
        <end position="80"/>
    </location>
</feature>
<feature type="region of interest" description="Disordered" evidence="1">
    <location>
        <begin position="770"/>
        <end position="826"/>
    </location>
</feature>
<feature type="compositionally biased region" description="Polar residues" evidence="1">
    <location>
        <begin position="125"/>
        <end position="136"/>
    </location>
</feature>
<feature type="region of interest" description="Disordered" evidence="1">
    <location>
        <begin position="64"/>
        <end position="274"/>
    </location>
</feature>
<protein>
    <submittedName>
        <fullName evidence="2">Uncharacterized protein</fullName>
    </submittedName>
</protein>
<feature type="region of interest" description="Disordered" evidence="1">
    <location>
        <begin position="562"/>
        <end position="639"/>
    </location>
</feature>
<feature type="compositionally biased region" description="Polar residues" evidence="1">
    <location>
        <begin position="219"/>
        <end position="232"/>
    </location>
</feature>
<gene>
    <name evidence="2" type="ORF">ACOF00016_LOCUS370</name>
</gene>
<accession>A0A7S3KVL8</accession>
<sequence>MSPTPSAVSPPVPIEAISIPAVIDTMAPKLDQVTESSSVGTKKKKQRSIRNVLHNMKAGSTTFEEMKKRDRSKSPLRRLIRNLSRSPLRRPKKNEDVSVDTNDDPESASLKYRQLNADQGDGVSSIGTADYMQNTEFMVDPLGPVRPTRSRFGIRSSRGDGSTSSRGDSVYDDSETSNSSWRESRDNDSMATGSRDSRGSRQHERPRPMKISKRRTIQERTPTPNKRATQGLPSVREDDLDAPQDNNRSERKQAGEDGYRQDRMLSRRPRKVENSQVVWTKYPDAAERVERMTSSSVPKIQLASSSSICSESTCLSTRVLLLLLHPVSKFFELIQLVFTPETSTLGDLLDHIPLQATEAKLADQRYIGLVRASKHSEAWTQRLQPASHMYTKSYSIPPAGIVPGDVLVAIPYGYTRKQVLRLGRQILESPRIKSLLVDKFRAEMNIPDTITTTPSSRPSPPKLAIRAERERKHAPESRDSRSTMQRLCLKEEPESSSTTSSGKHRIATRQKTPPPSRFWNKAKHAEDSYPKKSAESTAAEERSAVEPVLSKRIMSWDSLPEAMGNEASSSSIEVGTETESEADQTSVADKETPPITEAPPTGGEKEVLGVARSLMADVAVDREDSSSWEDKSGSETDPKILECSAAPAMSLTVVDEEIPAENDMLQSPETVGIEKTVPTNAVDEKCDRLVEEADQEKSQIGVLCSTEIGGPEYLGETVESMDECKADMALQVASERHPSSDPRQHSPVRRRIVELEERIAVCPIVPAPKIGPHDFTKKKSTDENEDLPELVETNHAEGKYDSEDSDDVCDRPELEDRDESQTYEDAISNENLMEKTVSEGRKTEAVDQDIPAVDLIESINTDEHREILREALAHVESLPAPPPPRLEIFVKGTPQADHDTDDDATVVTNNTAQSRAPLALGGHYDDASVDTNYSSWSHSVDSSLLSRYSLISHSSSLSVGDEDRRLAEARAKIRQRRRQKAKVAQSFKKLGLSAFALLVGLYLIDPRRRSQANPEDASGAINSPLGFFGILQFVIAMSVLMKVQLLWKNATEMKSGTCPFLKAANVFIEGLKEKQH</sequence>
<feature type="compositionally biased region" description="Basic and acidic residues" evidence="1">
    <location>
        <begin position="247"/>
        <end position="265"/>
    </location>
</feature>
<feature type="compositionally biased region" description="Basic and acidic residues" evidence="1">
    <location>
        <begin position="195"/>
        <end position="207"/>
    </location>
</feature>
<proteinExistence type="predicted"/>
<feature type="region of interest" description="Disordered" evidence="1">
    <location>
        <begin position="467"/>
        <end position="545"/>
    </location>
</feature>
<name>A0A7S3KVL8_9STRA</name>
<feature type="compositionally biased region" description="Basic and acidic residues" evidence="1">
    <location>
        <begin position="771"/>
        <end position="782"/>
    </location>
</feature>
<evidence type="ECO:0000256" key="1">
    <source>
        <dbReference type="SAM" id="MobiDB-lite"/>
    </source>
</evidence>
<feature type="compositionally biased region" description="Basic and acidic residues" evidence="1">
    <location>
        <begin position="619"/>
        <end position="639"/>
    </location>
</feature>
<feature type="compositionally biased region" description="Acidic residues" evidence="1">
    <location>
        <begin position="97"/>
        <end position="106"/>
    </location>
</feature>
<feature type="compositionally biased region" description="Basic and acidic residues" evidence="1">
    <location>
        <begin position="523"/>
        <end position="544"/>
    </location>
</feature>
<reference evidence="2" key="1">
    <citation type="submission" date="2021-01" db="EMBL/GenBank/DDBJ databases">
        <authorList>
            <person name="Corre E."/>
            <person name="Pelletier E."/>
            <person name="Niang G."/>
            <person name="Scheremetjew M."/>
            <person name="Finn R."/>
            <person name="Kale V."/>
            <person name="Holt S."/>
            <person name="Cochrane G."/>
            <person name="Meng A."/>
            <person name="Brown T."/>
            <person name="Cohen L."/>
        </authorList>
    </citation>
    <scope>NUCLEOTIDE SEQUENCE</scope>
    <source>
        <strain evidence="2">CCMP127</strain>
    </source>
</reference>
<feature type="compositionally biased region" description="Basic and acidic residues" evidence="1">
    <location>
        <begin position="792"/>
        <end position="814"/>
    </location>
</feature>
<feature type="compositionally biased region" description="Low complexity" evidence="1">
    <location>
        <begin position="155"/>
        <end position="168"/>
    </location>
</feature>
<feature type="compositionally biased region" description="Basic and acidic residues" evidence="1">
    <location>
        <begin position="467"/>
        <end position="481"/>
    </location>
</feature>
<organism evidence="2">
    <name type="scientific">Amphora coffeiformis</name>
    <dbReference type="NCBI Taxonomy" id="265554"/>
    <lineage>
        <taxon>Eukaryota</taxon>
        <taxon>Sar</taxon>
        <taxon>Stramenopiles</taxon>
        <taxon>Ochrophyta</taxon>
        <taxon>Bacillariophyta</taxon>
        <taxon>Bacillariophyceae</taxon>
        <taxon>Bacillariophycidae</taxon>
        <taxon>Thalassiophysales</taxon>
        <taxon>Catenulaceae</taxon>
        <taxon>Amphora</taxon>
    </lineage>
</organism>
<dbReference type="AlphaFoldDB" id="A0A7S3KVL8"/>